<reference evidence="5 6" key="1">
    <citation type="submission" date="2024-02" db="EMBL/GenBank/DDBJ databases">
        <authorList>
            <person name="Vignale AGUSTIN F."/>
            <person name="Sosa J E."/>
            <person name="Modenutti C."/>
        </authorList>
    </citation>
    <scope>NUCLEOTIDE SEQUENCE [LARGE SCALE GENOMIC DNA]</scope>
</reference>
<feature type="transmembrane region" description="Helical" evidence="1">
    <location>
        <begin position="30"/>
        <end position="50"/>
    </location>
</feature>
<name>A0ABC8U0R3_9AQUA</name>
<keyword evidence="1" id="KW-0812">Transmembrane</keyword>
<evidence type="ECO:0000256" key="1">
    <source>
        <dbReference type="SAM" id="Phobius"/>
    </source>
</evidence>
<dbReference type="Proteomes" id="UP001642360">
    <property type="component" value="Unassembled WGS sequence"/>
</dbReference>
<protein>
    <recommendedName>
        <fullName evidence="7">Piezo non-specific cation channel R-Ras-binding domain-containing protein</fullName>
    </recommendedName>
</protein>
<feature type="transmembrane region" description="Helical" evidence="1">
    <location>
        <begin position="237"/>
        <end position="258"/>
    </location>
</feature>
<gene>
    <name evidence="5" type="ORF">ILEXP_LOCUS44442</name>
</gene>
<feature type="transmembrane region" description="Helical" evidence="1">
    <location>
        <begin position="1056"/>
        <end position="1074"/>
    </location>
</feature>
<dbReference type="Pfam" id="PF23188">
    <property type="entry name" value="THU_Piezo1"/>
    <property type="match status" value="1"/>
</dbReference>
<feature type="transmembrane region" description="Helical" evidence="1">
    <location>
        <begin position="1773"/>
        <end position="1796"/>
    </location>
</feature>
<feature type="transmembrane region" description="Helical" evidence="1">
    <location>
        <begin position="708"/>
        <end position="726"/>
    </location>
</feature>
<dbReference type="InterPro" id="IPR027272">
    <property type="entry name" value="Piezo"/>
</dbReference>
<feature type="transmembrane region" description="Helical" evidence="1">
    <location>
        <begin position="1163"/>
        <end position="1180"/>
    </location>
</feature>
<feature type="transmembrane region" description="Helical" evidence="1">
    <location>
        <begin position="111"/>
        <end position="130"/>
    </location>
</feature>
<evidence type="ECO:0008006" key="7">
    <source>
        <dbReference type="Google" id="ProtNLM"/>
    </source>
</evidence>
<feature type="transmembrane region" description="Helical" evidence="1">
    <location>
        <begin position="1503"/>
        <end position="1522"/>
    </location>
</feature>
<dbReference type="EMBL" id="CAUOFW020006392">
    <property type="protein sequence ID" value="CAK9174688.1"/>
    <property type="molecule type" value="Genomic_DNA"/>
</dbReference>
<feature type="transmembrane region" description="Helical" evidence="1">
    <location>
        <begin position="1464"/>
        <end position="1491"/>
    </location>
</feature>
<comment type="caution">
    <text evidence="5">The sequence shown here is derived from an EMBL/GenBank/DDBJ whole genome shotgun (WGS) entry which is preliminary data.</text>
</comment>
<feature type="transmembrane region" description="Helical" evidence="1">
    <location>
        <begin position="613"/>
        <end position="634"/>
    </location>
</feature>
<sequence length="1976" mass="226496">MKGDLWSLGDAQWAKLVGLVRDQSWNPPSVVYFLFIQLLAALVALIDIYGSSSLLDPSRDSFLQHFFSSFRKIGLNIVLLYVYQLPFEFSTVFQWVADFIGLYKISTKSEWSEICAGLSLLLFYFMLSCIRCDLMEMDILVSTRESSLTEQLLPSTHSFFIHESRSGVRHTNVLMRGAVFRMFSINFFTYGFPISLFALSFWSFQFASLCAFGLLAYVGYILCAFPSLFHLHWLNGLLLAFILLWAASTYVFNVAFTVLNKKLLKDMAIWETIGLWHYPVPGFFLLAQFGLGILVAMGNLVNSTVISYLSDGYAETDENCTMDEKEEAEVLIVAMIAWGLRKSSRMIVLALILSIALKPGFFHAIYSTLCPTVHPSAEFNIKSLGREKLVGYGNSLTVSLGDFLKIAGLACFCSIHNHGVDMLVSFSAIVQRTPFPPFGWSILKAEQWIALYLSAIGQKFLSTYHSCGTYVVCLTILLTVYIVIPNYTSLGYLFFLLLWVNGRQLVEKTRRRLWFPLKVYAVAAFINIYCLSLFASFEAWLSKMIDLYSAFGYNPTDSMLKKVWASLAVLVVMELYSYERRLSKSSKFEDLGSPELGTSSFMKRLLIWHSEKILFLALLYASLSPISAFGFVYLLGLVICSTLPKSSRLPSKLFLLYSGCLLMVDYMFQMWGERAEMFPGQKHSYLSLFLGLRLFKPGFYGLESGLRGRVLVIAACLLQYNVFHWLEQMPCDYGNRGKWEEPCALFHSTEENSNGVSICTNGCEPADDASPVLERKKGAASKSRSSYKTSYFPDPASSETSIFKGGSTTNYSHRYISGSFKDSHRWNKKWILSLRKERLDMQKTTLKIYMKYWMENVFNLFGLEIIMIALLLASFAVLNVVSLLYIASLAACVLLPRTAIRKLWPIFVFSFASVLTLEYLAIWWNMISWKQQSPSEAKEPCHDCWRTSDLFFDYCKKCWLEFFDHAGNVTSQNPNNINSTEVLIGNGIIVDDPRMLISYYMVFMLACFKLRADHLSSPSDLQSYKQLMSRCKKESFLSDLSFETKSMWTFLDYLRLYSYCHLLDLVLTLILITGTLEYDILHLGYLGFALVFFRMRLEILKKKNIIFKYLRMYNFGLIVFSLAYQSPFIGDFSEGKCETKDYVYEVIGFYKYDYGFRITSRSALVEIVIFMLVSLQSYMFSSQEFDYVSKYLEAEQVDALVREQENRASWKTAQLQHIRKSEEQKRLRNLQVEKMKSEMLNLQIQLHSMSVNPNFGNTSPGSEGLRRRRMSSLNSYKDSCTPDKEESDLKKHDLNMSVDCLFPFDSNELPICARSATPLGVDFAGHSMDSLQDISEIKEKLCDNEFLNLDGGEKAKCQVKENPLVSAVHLIDDGFSHIKSLSNTAVTNLINFFHIESEKLDSDGNSSENEVYYELESQSIGGDPLDQTLSVLSDSERTMSDALCLRIGIIFHYMWAQMRSNNDIVCYCCFVLIFLWNFSLLSMVYLAALFLYALCVNTGPSHIFWVIMLIYSEVCILLQYLYQILIQHCGFSIHVSFLQEMGFPEHRIKSSFVMSNLPLFLVYLFTLLQTSITARNGEWVSVTEFSSLKRRNLYQKESLVSFSCRMRIQELLVPVKDVSKLMIRSLYRYWKSVTHGAETPPYFVQLSMDVDLWPDEGIQPDRIESGINKLLKMVHDIRCKEKKENHFHSVSRLRVQSIEKSPENPNIALAVFEVVYASPLTEHISSECYKSLTPAADVANEILYAQQAGIFKKIGFQYPILSVIGGGRREIDLYAYVFCADLSVFFLVAIFYQSVIKNNSEFLEVYQLEDQFPKEFVFILMIIFFLIVLDRVIYLCSFATGKVIFYLCTLILFTYSVTRYAWNMEPSHQHAGGLALRAIYLTKAISLALQAIQIRYGIPCESTLYQQFLTSSVSQINYLGFRIYRALPFLYELRCVLDWSCTSTSLTMYDWLKVLESSPDAGNVKENNFQRFESPK</sequence>
<dbReference type="InterPro" id="IPR056770">
    <property type="entry name" value="Piezo_THU9_anchor"/>
</dbReference>
<feature type="transmembrane region" description="Helical" evidence="1">
    <location>
        <begin position="204"/>
        <end position="225"/>
    </location>
</feature>
<feature type="transmembrane region" description="Helical" evidence="1">
    <location>
        <begin position="1816"/>
        <end position="1836"/>
    </location>
</feature>
<feature type="transmembrane region" description="Helical" evidence="1">
    <location>
        <begin position="346"/>
        <end position="366"/>
    </location>
</feature>
<organism evidence="5 6">
    <name type="scientific">Ilex paraguariensis</name>
    <name type="common">yerba mate</name>
    <dbReference type="NCBI Taxonomy" id="185542"/>
    <lineage>
        <taxon>Eukaryota</taxon>
        <taxon>Viridiplantae</taxon>
        <taxon>Streptophyta</taxon>
        <taxon>Embryophyta</taxon>
        <taxon>Tracheophyta</taxon>
        <taxon>Spermatophyta</taxon>
        <taxon>Magnoliopsida</taxon>
        <taxon>eudicotyledons</taxon>
        <taxon>Gunneridae</taxon>
        <taxon>Pentapetalae</taxon>
        <taxon>asterids</taxon>
        <taxon>campanulids</taxon>
        <taxon>Aquifoliales</taxon>
        <taxon>Aquifoliaceae</taxon>
        <taxon>Ilex</taxon>
    </lineage>
</organism>
<dbReference type="PANTHER" id="PTHR13167">
    <property type="entry name" value="PIEZO-TYPE MECHANOSENSITIVE ION CHANNEL COMPONENT"/>
    <property type="match status" value="1"/>
</dbReference>
<feature type="domain" description="Piezo THU9 and anchor" evidence="3">
    <location>
        <begin position="1772"/>
        <end position="1954"/>
    </location>
</feature>
<evidence type="ECO:0000259" key="3">
    <source>
        <dbReference type="Pfam" id="PF24874"/>
    </source>
</evidence>
<feature type="transmembrane region" description="Helical" evidence="1">
    <location>
        <begin position="1109"/>
        <end position="1126"/>
    </location>
</feature>
<dbReference type="InterPro" id="IPR056768">
    <property type="entry name" value="THU_Piezo"/>
</dbReference>
<accession>A0ABC8U0R3</accession>
<feature type="domain" description="Piezo-type mechanosensitive ion channel homolog" evidence="4">
    <location>
        <begin position="332"/>
        <end position="367"/>
    </location>
</feature>
<evidence type="ECO:0000259" key="2">
    <source>
        <dbReference type="Pfam" id="PF23188"/>
    </source>
</evidence>
<keyword evidence="1" id="KW-0472">Membrane</keyword>
<dbReference type="InterPro" id="IPR057611">
    <property type="entry name" value="PIEZO_dom"/>
</dbReference>
<keyword evidence="6" id="KW-1185">Reference proteome</keyword>
<proteinExistence type="predicted"/>
<feature type="transmembrane region" description="Helical" evidence="1">
    <location>
        <begin position="906"/>
        <end position="924"/>
    </location>
</feature>
<evidence type="ECO:0000259" key="4">
    <source>
        <dbReference type="Pfam" id="PF25288"/>
    </source>
</evidence>
<feature type="transmembrane region" description="Helical" evidence="1">
    <location>
        <begin position="1843"/>
        <end position="1862"/>
    </location>
</feature>
<feature type="transmembrane region" description="Helical" evidence="1">
    <location>
        <begin position="857"/>
        <end position="886"/>
    </location>
</feature>
<feature type="transmembrane region" description="Helical" evidence="1">
    <location>
        <begin position="178"/>
        <end position="198"/>
    </location>
</feature>
<feature type="transmembrane region" description="Helical" evidence="1">
    <location>
        <begin position="654"/>
        <end position="672"/>
    </location>
</feature>
<feature type="transmembrane region" description="Helical" evidence="1">
    <location>
        <begin position="278"/>
        <end position="301"/>
    </location>
</feature>
<evidence type="ECO:0000313" key="5">
    <source>
        <dbReference type="EMBL" id="CAK9174688.1"/>
    </source>
</evidence>
<feature type="domain" description="Piezo transmembrane helical unit" evidence="2">
    <location>
        <begin position="1460"/>
        <end position="1579"/>
    </location>
</feature>
<feature type="transmembrane region" description="Helical" evidence="1">
    <location>
        <begin position="469"/>
        <end position="498"/>
    </location>
</feature>
<dbReference type="Pfam" id="PF24874">
    <property type="entry name" value="Piezo_THU9_anchor"/>
    <property type="match status" value="1"/>
</dbReference>
<dbReference type="Pfam" id="PF25288">
    <property type="entry name" value="PIEZO"/>
    <property type="match status" value="2"/>
</dbReference>
<feature type="transmembrane region" description="Helical" evidence="1">
    <location>
        <begin position="519"/>
        <end position="541"/>
    </location>
</feature>
<feature type="transmembrane region" description="Helical" evidence="1">
    <location>
        <begin position="1080"/>
        <end position="1097"/>
    </location>
</feature>
<evidence type="ECO:0000313" key="6">
    <source>
        <dbReference type="Proteomes" id="UP001642360"/>
    </source>
</evidence>
<keyword evidence="1" id="KW-1133">Transmembrane helix</keyword>
<feature type="domain" description="Piezo-type mechanosensitive ion channel homolog" evidence="4">
    <location>
        <begin position="387"/>
        <end position="429"/>
    </location>
</feature>
<dbReference type="PANTHER" id="PTHR13167:SF46">
    <property type="entry name" value="PIEZO NON-SPECIFIC CATION CHANNEL R-RAS-BINDING DOMAIN-CONTAINING PROTEIN"/>
    <property type="match status" value="1"/>
</dbReference>